<dbReference type="FunFam" id="1.10.10.10:FF:000001">
    <property type="entry name" value="LysR family transcriptional regulator"/>
    <property type="match status" value="1"/>
</dbReference>
<dbReference type="InterPro" id="IPR036388">
    <property type="entry name" value="WH-like_DNA-bd_sf"/>
</dbReference>
<dbReference type="AlphaFoldDB" id="A0A0R3KLB1"/>
<protein>
    <recommendedName>
        <fullName evidence="6">HTH lysR-type domain-containing protein</fullName>
    </recommendedName>
</protein>
<proteinExistence type="inferred from homology"/>
<dbReference type="Pfam" id="PF03466">
    <property type="entry name" value="LysR_substrate"/>
    <property type="match status" value="1"/>
</dbReference>
<dbReference type="PRINTS" id="PR00039">
    <property type="entry name" value="HTHLYSR"/>
</dbReference>
<comment type="function">
    <text evidence="1">NodD regulates the expression of the nodABCFE genes which encode other nodulation proteins. NodD is also a negative regulator of its own expression. Binds flavonoids as inducers.</text>
</comment>
<dbReference type="Gene3D" id="1.10.10.10">
    <property type="entry name" value="Winged helix-like DNA-binding domain superfamily/Winged helix DNA-binding domain"/>
    <property type="match status" value="1"/>
</dbReference>
<dbReference type="SUPFAM" id="SSF46785">
    <property type="entry name" value="Winged helix' DNA-binding domain"/>
    <property type="match status" value="1"/>
</dbReference>
<dbReference type="GO" id="GO:0003677">
    <property type="term" value="F:DNA binding"/>
    <property type="evidence" value="ECO:0007669"/>
    <property type="project" value="UniProtKB-KW"/>
</dbReference>
<comment type="caution">
    <text evidence="7">The sequence shown here is derived from an EMBL/GenBank/DDBJ whole genome shotgun (WGS) entry which is preliminary data.</text>
</comment>
<dbReference type="RefSeq" id="WP_057839639.1">
    <property type="nucleotide sequence ID" value="NZ_LLXZ01000197.1"/>
</dbReference>
<dbReference type="Proteomes" id="UP000050863">
    <property type="component" value="Unassembled WGS sequence"/>
</dbReference>
<evidence type="ECO:0000259" key="6">
    <source>
        <dbReference type="PROSITE" id="PS50931"/>
    </source>
</evidence>
<dbReference type="EMBL" id="LLXZ01000197">
    <property type="protein sequence ID" value="KRQ96534.1"/>
    <property type="molecule type" value="Genomic_DNA"/>
</dbReference>
<accession>A0A0R3KLB1</accession>
<dbReference type="PROSITE" id="PS50931">
    <property type="entry name" value="HTH_LYSR"/>
    <property type="match status" value="1"/>
</dbReference>
<dbReference type="PANTHER" id="PTHR30419:SF8">
    <property type="entry name" value="NITROGEN ASSIMILATION TRANSCRIPTIONAL ACTIVATOR-RELATED"/>
    <property type="match status" value="1"/>
</dbReference>
<keyword evidence="4" id="KW-0238">DNA-binding</keyword>
<keyword evidence="3" id="KW-0805">Transcription regulation</keyword>
<evidence type="ECO:0000256" key="5">
    <source>
        <dbReference type="ARBA" id="ARBA00023163"/>
    </source>
</evidence>
<dbReference type="InterPro" id="IPR050950">
    <property type="entry name" value="HTH-type_LysR_regulators"/>
</dbReference>
<keyword evidence="8" id="KW-1185">Reference proteome</keyword>
<dbReference type="Gene3D" id="3.40.190.290">
    <property type="match status" value="1"/>
</dbReference>
<dbReference type="InterPro" id="IPR036390">
    <property type="entry name" value="WH_DNA-bd_sf"/>
</dbReference>
<dbReference type="GO" id="GO:0003700">
    <property type="term" value="F:DNA-binding transcription factor activity"/>
    <property type="evidence" value="ECO:0007669"/>
    <property type="project" value="InterPro"/>
</dbReference>
<evidence type="ECO:0000256" key="3">
    <source>
        <dbReference type="ARBA" id="ARBA00023015"/>
    </source>
</evidence>
<sequence>MEWSDRIGRRIRLRDLHIVMAVAEAGSMTKAARKLAISHPVVSKTISDLEQTLQVRLFDRTAQGIELTNYGEALLKCSVNVFDEMRQGLKQIEFLTDPTSGELAIGCAEIMNAGIMPAISERFLQQYPRVQLLVVHADIATEQLDPLRERKVELLIGRWPEPFVDEDFVFEPLIQEPFVAVAGLNSEWGRRRRIELADLMQESWVIPPYDSVPGRIISGIFVASGLKPPRPAIATLSVQLTTALVATGKFVGILPNSVARYSSRRVGLKIMPVKMPATEYAIAILTLKNRTPGPLAKLFIDHARAVARSLST</sequence>
<evidence type="ECO:0000256" key="2">
    <source>
        <dbReference type="ARBA" id="ARBA00009437"/>
    </source>
</evidence>
<comment type="similarity">
    <text evidence="2">Belongs to the LysR transcriptional regulatory family.</text>
</comment>
<name>A0A0R3KLB1_9BRAD</name>
<dbReference type="OrthoDB" id="9806538at2"/>
<dbReference type="GO" id="GO:0005829">
    <property type="term" value="C:cytosol"/>
    <property type="evidence" value="ECO:0007669"/>
    <property type="project" value="TreeGrafter"/>
</dbReference>
<dbReference type="CDD" id="cd05466">
    <property type="entry name" value="PBP2_LTTR_substrate"/>
    <property type="match status" value="1"/>
</dbReference>
<dbReference type="InterPro" id="IPR005119">
    <property type="entry name" value="LysR_subst-bd"/>
</dbReference>
<evidence type="ECO:0000256" key="1">
    <source>
        <dbReference type="ARBA" id="ARBA00003502"/>
    </source>
</evidence>
<organism evidence="7 8">
    <name type="scientific">Bradyrhizobium jicamae</name>
    <dbReference type="NCBI Taxonomy" id="280332"/>
    <lineage>
        <taxon>Bacteria</taxon>
        <taxon>Pseudomonadati</taxon>
        <taxon>Pseudomonadota</taxon>
        <taxon>Alphaproteobacteria</taxon>
        <taxon>Hyphomicrobiales</taxon>
        <taxon>Nitrobacteraceae</taxon>
        <taxon>Bradyrhizobium</taxon>
    </lineage>
</organism>
<evidence type="ECO:0000256" key="4">
    <source>
        <dbReference type="ARBA" id="ARBA00023125"/>
    </source>
</evidence>
<dbReference type="STRING" id="280332.CQ12_08695"/>
<dbReference type="SUPFAM" id="SSF53850">
    <property type="entry name" value="Periplasmic binding protein-like II"/>
    <property type="match status" value="1"/>
</dbReference>
<evidence type="ECO:0000313" key="7">
    <source>
        <dbReference type="EMBL" id="KRQ96534.1"/>
    </source>
</evidence>
<keyword evidence="5" id="KW-0804">Transcription</keyword>
<dbReference type="InterPro" id="IPR000847">
    <property type="entry name" value="LysR_HTH_N"/>
</dbReference>
<evidence type="ECO:0000313" key="8">
    <source>
        <dbReference type="Proteomes" id="UP000050863"/>
    </source>
</evidence>
<reference evidence="7 8" key="1">
    <citation type="submission" date="2014-03" db="EMBL/GenBank/DDBJ databases">
        <title>Bradyrhizobium valentinum sp. nov., isolated from effective nodules of Lupinus mariae-josephae, a lupine endemic of basic-lime soils in Eastern Spain.</title>
        <authorList>
            <person name="Duran D."/>
            <person name="Rey L."/>
            <person name="Navarro A."/>
            <person name="Busquets A."/>
            <person name="Imperial J."/>
            <person name="Ruiz-Argueso T."/>
        </authorList>
    </citation>
    <scope>NUCLEOTIDE SEQUENCE [LARGE SCALE GENOMIC DNA]</scope>
    <source>
        <strain evidence="7 8">PAC68</strain>
    </source>
</reference>
<gene>
    <name evidence="7" type="ORF">CQ12_08695</name>
</gene>
<dbReference type="PANTHER" id="PTHR30419">
    <property type="entry name" value="HTH-TYPE TRANSCRIPTIONAL REGULATOR YBHD"/>
    <property type="match status" value="1"/>
</dbReference>
<feature type="domain" description="HTH lysR-type" evidence="6">
    <location>
        <begin position="11"/>
        <end position="68"/>
    </location>
</feature>
<dbReference type="Pfam" id="PF00126">
    <property type="entry name" value="HTH_1"/>
    <property type="match status" value="1"/>
</dbReference>